<sequence length="117" mass="13303">MKEQNSKDLVSPSLPIQVYHVPSKENPRIIISRGIDPEKIQDCNLWWFGPSFLQDHLVVCPCVCSDINDNELPTRVQENSDRSSVSCGASSRSVTYNQQLFFIYPTSTSHRVVCAFR</sequence>
<dbReference type="Proteomes" id="UP000499080">
    <property type="component" value="Unassembled WGS sequence"/>
</dbReference>
<proteinExistence type="predicted"/>
<comment type="caution">
    <text evidence="1">The sequence shown here is derived from an EMBL/GenBank/DDBJ whole genome shotgun (WGS) entry which is preliminary data.</text>
</comment>
<name>A0A4Y2ECF6_ARAVE</name>
<dbReference type="AlphaFoldDB" id="A0A4Y2ECF6"/>
<accession>A0A4Y2ECF6</accession>
<dbReference type="OrthoDB" id="8058662at2759"/>
<keyword evidence="2" id="KW-1185">Reference proteome</keyword>
<evidence type="ECO:0000313" key="2">
    <source>
        <dbReference type="Proteomes" id="UP000499080"/>
    </source>
</evidence>
<reference evidence="1 2" key="1">
    <citation type="journal article" date="2019" name="Sci. Rep.">
        <title>Orb-weaving spider Araneus ventricosus genome elucidates the spidroin gene catalogue.</title>
        <authorList>
            <person name="Kono N."/>
            <person name="Nakamura H."/>
            <person name="Ohtoshi R."/>
            <person name="Moran D.A.P."/>
            <person name="Shinohara A."/>
            <person name="Yoshida Y."/>
            <person name="Fujiwara M."/>
            <person name="Mori M."/>
            <person name="Tomita M."/>
            <person name="Arakawa K."/>
        </authorList>
    </citation>
    <scope>NUCLEOTIDE SEQUENCE [LARGE SCALE GENOMIC DNA]</scope>
</reference>
<evidence type="ECO:0000313" key="1">
    <source>
        <dbReference type="EMBL" id="GBM26762.1"/>
    </source>
</evidence>
<organism evidence="1 2">
    <name type="scientific">Araneus ventricosus</name>
    <name type="common">Orbweaver spider</name>
    <name type="synonym">Epeira ventricosa</name>
    <dbReference type="NCBI Taxonomy" id="182803"/>
    <lineage>
        <taxon>Eukaryota</taxon>
        <taxon>Metazoa</taxon>
        <taxon>Ecdysozoa</taxon>
        <taxon>Arthropoda</taxon>
        <taxon>Chelicerata</taxon>
        <taxon>Arachnida</taxon>
        <taxon>Araneae</taxon>
        <taxon>Araneomorphae</taxon>
        <taxon>Entelegynae</taxon>
        <taxon>Araneoidea</taxon>
        <taxon>Araneidae</taxon>
        <taxon>Araneus</taxon>
    </lineage>
</organism>
<dbReference type="EMBL" id="BGPR01000568">
    <property type="protein sequence ID" value="GBM26762.1"/>
    <property type="molecule type" value="Genomic_DNA"/>
</dbReference>
<protein>
    <submittedName>
        <fullName evidence="1">Uncharacterized protein</fullName>
    </submittedName>
</protein>
<gene>
    <name evidence="1" type="ORF">AVEN_175911_1</name>
</gene>